<dbReference type="KEGG" id="carh:EGY05_17630"/>
<protein>
    <submittedName>
        <fullName evidence="2">Glutathione synthase</fullName>
    </submittedName>
</protein>
<proteinExistence type="predicted"/>
<reference evidence="1 6" key="4">
    <citation type="submission" date="2024-01" db="EMBL/GenBank/DDBJ databases">
        <title>Whole genome of Chryseobacterium arthrosphaerae NNCa 2741.</title>
        <authorList>
            <person name="Boriskina E.V."/>
            <person name="Gordinskaya N.A."/>
            <person name="Kropotov V.S."/>
            <person name="Alekseeva A.E."/>
            <person name="Makhova M.A."/>
            <person name="Kryazhev D.V."/>
            <person name="Shkurkina I.S."/>
        </authorList>
    </citation>
    <scope>NUCLEOTIDE SEQUENCE [LARGE SCALE GENOMIC DNA]</scope>
    <source>
        <strain evidence="1 6">NNCa 2741</strain>
    </source>
</reference>
<dbReference type="Proteomes" id="UP000276953">
    <property type="component" value="Unassembled WGS sequence"/>
</dbReference>
<gene>
    <name evidence="2" type="ORF">BBI00_13110</name>
    <name evidence="3" type="ORF">EJ377_06365</name>
    <name evidence="1" type="ORF">V2E39_21930</name>
</gene>
<dbReference type="EMBL" id="JAZGJU010000073">
    <property type="protein sequence ID" value="MEE6130072.1"/>
    <property type="molecule type" value="Genomic_DNA"/>
</dbReference>
<reference evidence="2" key="2">
    <citation type="submission" date="2016-07" db="EMBL/GenBank/DDBJ databases">
        <authorList>
            <person name="Jeong J.-J."/>
            <person name="Kim D.W."/>
            <person name="Sang M.K."/>
            <person name="Choi I.-G."/>
            <person name="Kim K.D."/>
        </authorList>
    </citation>
    <scope>NUCLEOTIDE SEQUENCE</scope>
    <source>
        <strain evidence="2">CC-VM-7</strain>
    </source>
</reference>
<dbReference type="AlphaFoldDB" id="A0A1B8ZUE6"/>
<reference evidence="3 5" key="3">
    <citation type="submission" date="2018-12" db="EMBL/GenBank/DDBJ databases">
        <title>Draft Genome Sequence of Chryseobacterium arthrosphaerae strain ED882-96 Isolated from the Blood of a Patient with Liver Cirrhosis in Taiwan.</title>
        <authorList>
            <person name="Lin J.-N."/>
            <person name="Lai C.-H."/>
            <person name="Yang C.-H."/>
            <person name="Huang Y.-H."/>
        </authorList>
    </citation>
    <scope>NUCLEOTIDE SEQUENCE [LARGE SCALE GENOMIC DNA]</scope>
    <source>
        <strain evidence="3 5">ED882-96</strain>
    </source>
</reference>
<comment type="caution">
    <text evidence="2">The sequence shown here is derived from an EMBL/GenBank/DDBJ whole genome shotgun (WGS) entry which is preliminary data.</text>
</comment>
<accession>A0A1B8ZUE6</accession>
<dbReference type="OrthoDB" id="1272128at2"/>
<keyword evidence="6" id="KW-1185">Reference proteome</keyword>
<reference evidence="4" key="1">
    <citation type="submission" date="2016-07" db="EMBL/GenBank/DDBJ databases">
        <authorList>
            <person name="Florea S."/>
            <person name="Webb J.S."/>
            <person name="Jaromczyk J."/>
            <person name="Schardl C.L."/>
        </authorList>
    </citation>
    <scope>NUCLEOTIDE SEQUENCE [LARGE SCALE GENOMIC DNA]</scope>
    <source>
        <strain evidence="4">CC-VM-7</strain>
    </source>
</reference>
<organism evidence="2 4">
    <name type="scientific">Chryseobacterium arthrosphaerae</name>
    <dbReference type="NCBI Taxonomy" id="651561"/>
    <lineage>
        <taxon>Bacteria</taxon>
        <taxon>Pseudomonadati</taxon>
        <taxon>Bacteroidota</taxon>
        <taxon>Flavobacteriia</taxon>
        <taxon>Flavobacteriales</taxon>
        <taxon>Weeksellaceae</taxon>
        <taxon>Chryseobacterium group</taxon>
        <taxon>Chryseobacterium</taxon>
    </lineage>
</organism>
<dbReference type="EMBL" id="RYFC01000001">
    <property type="protein sequence ID" value="RTZ49829.1"/>
    <property type="molecule type" value="Genomic_DNA"/>
</dbReference>
<evidence type="ECO:0000313" key="3">
    <source>
        <dbReference type="EMBL" id="RTZ49829.1"/>
    </source>
</evidence>
<evidence type="ECO:0000313" key="6">
    <source>
        <dbReference type="Proteomes" id="UP001350005"/>
    </source>
</evidence>
<dbReference type="EMBL" id="MAYG01000001">
    <property type="protein sequence ID" value="OCA75215.1"/>
    <property type="molecule type" value="Genomic_DNA"/>
</dbReference>
<sequence>MAQKTFSKEDFVQNNEKEYQLGFKVSEIGKGSNLIVERLNEKGEYEIVQSPLRKLNDQIFIIWDSPFNGRILFDV</sequence>
<evidence type="ECO:0000313" key="2">
    <source>
        <dbReference type="EMBL" id="OCA75215.1"/>
    </source>
</evidence>
<dbReference type="Proteomes" id="UP000093432">
    <property type="component" value="Unassembled WGS sequence"/>
</dbReference>
<evidence type="ECO:0000313" key="1">
    <source>
        <dbReference type="EMBL" id="MEE6130072.1"/>
    </source>
</evidence>
<evidence type="ECO:0000313" key="5">
    <source>
        <dbReference type="Proteomes" id="UP000276953"/>
    </source>
</evidence>
<dbReference type="RefSeq" id="WP_065399187.1">
    <property type="nucleotide sequence ID" value="NZ_CP033811.1"/>
</dbReference>
<dbReference type="Proteomes" id="UP001350005">
    <property type="component" value="Unassembled WGS sequence"/>
</dbReference>
<name>A0A1B8ZUE6_9FLAO</name>
<dbReference type="GeneID" id="78303000"/>
<evidence type="ECO:0000313" key="4">
    <source>
        <dbReference type="Proteomes" id="UP000093432"/>
    </source>
</evidence>